<accession>A0A6G0T2Q1</accession>
<reference evidence="1 2" key="1">
    <citation type="submission" date="2019-08" db="EMBL/GenBank/DDBJ databases">
        <title>The genome of the soybean aphid Biotype 1, its phylome, world population structure and adaptation to the North American continent.</title>
        <authorList>
            <person name="Giordano R."/>
            <person name="Donthu R.K."/>
            <person name="Hernandez A.G."/>
            <person name="Wright C.L."/>
            <person name="Zimin A.V."/>
        </authorList>
    </citation>
    <scope>NUCLEOTIDE SEQUENCE [LARGE SCALE GENOMIC DNA]</scope>
    <source>
        <tissue evidence="1">Whole aphids</tissue>
    </source>
</reference>
<dbReference type="EMBL" id="VYZN01000065">
    <property type="protein sequence ID" value="KAE9524625.1"/>
    <property type="molecule type" value="Genomic_DNA"/>
</dbReference>
<dbReference type="Proteomes" id="UP000475862">
    <property type="component" value="Unassembled WGS sequence"/>
</dbReference>
<comment type="caution">
    <text evidence="1">The sequence shown here is derived from an EMBL/GenBank/DDBJ whole genome shotgun (WGS) entry which is preliminary data.</text>
</comment>
<name>A0A6G0T2Q1_APHGL</name>
<evidence type="ECO:0000313" key="1">
    <source>
        <dbReference type="EMBL" id="KAE9524625.1"/>
    </source>
</evidence>
<keyword evidence="2" id="KW-1185">Reference proteome</keyword>
<organism evidence="1 2">
    <name type="scientific">Aphis glycines</name>
    <name type="common">Soybean aphid</name>
    <dbReference type="NCBI Taxonomy" id="307491"/>
    <lineage>
        <taxon>Eukaryota</taxon>
        <taxon>Metazoa</taxon>
        <taxon>Ecdysozoa</taxon>
        <taxon>Arthropoda</taxon>
        <taxon>Hexapoda</taxon>
        <taxon>Insecta</taxon>
        <taxon>Pterygota</taxon>
        <taxon>Neoptera</taxon>
        <taxon>Paraneoptera</taxon>
        <taxon>Hemiptera</taxon>
        <taxon>Sternorrhyncha</taxon>
        <taxon>Aphidomorpha</taxon>
        <taxon>Aphidoidea</taxon>
        <taxon>Aphididae</taxon>
        <taxon>Aphidini</taxon>
        <taxon>Aphis</taxon>
        <taxon>Aphis</taxon>
    </lineage>
</organism>
<evidence type="ECO:0000313" key="2">
    <source>
        <dbReference type="Proteomes" id="UP000475862"/>
    </source>
</evidence>
<gene>
    <name evidence="1" type="ORF">AGLY_014675</name>
</gene>
<dbReference type="AlphaFoldDB" id="A0A6G0T2Q1"/>
<sequence>MKYLQLAFENAIYSIHEMYLATLVYILGVSLSSQNFPNYHYNFHSSYRTAVFSPLNEPAHIMLSELCSQCAAVNIHLSLINQPPHLQSSPYSVVSPYPISAYTNTVMKFNNIAYNLGKYVFGYSCINSRCILVTTKFPKRCNSVLCIHSSEVFVPNNCLFHHQMNPHTSCYRVIYQIVILDYYLKNNFHCTVLLRKYPNPLLTNYY</sequence>
<proteinExistence type="predicted"/>
<protein>
    <submittedName>
        <fullName evidence="1">Uncharacterized protein</fullName>
    </submittedName>
</protein>